<dbReference type="OrthoDB" id="5778525at2759"/>
<dbReference type="Gene3D" id="4.10.280.10">
    <property type="entry name" value="Helix-loop-helix DNA-binding domain"/>
    <property type="match status" value="1"/>
</dbReference>
<keyword evidence="5" id="KW-0539">Nucleus</keyword>
<dbReference type="InterPro" id="IPR052207">
    <property type="entry name" value="Max-like/E-box_TFs"/>
</dbReference>
<evidence type="ECO:0000259" key="7">
    <source>
        <dbReference type="PROSITE" id="PS50888"/>
    </source>
</evidence>
<protein>
    <recommendedName>
        <fullName evidence="7">BHLH domain-containing protein</fullName>
    </recommendedName>
</protein>
<dbReference type="GO" id="GO:0005634">
    <property type="term" value="C:nucleus"/>
    <property type="evidence" value="ECO:0007669"/>
    <property type="project" value="UniProtKB-SubCell"/>
</dbReference>
<evidence type="ECO:0000256" key="5">
    <source>
        <dbReference type="ARBA" id="ARBA00023242"/>
    </source>
</evidence>
<evidence type="ECO:0000256" key="4">
    <source>
        <dbReference type="ARBA" id="ARBA00023163"/>
    </source>
</evidence>
<dbReference type="PANTHER" id="PTHR15741">
    <property type="entry name" value="BASIC HELIX-LOOP-HELIX ZIP TRANSCRIPTION FACTOR"/>
    <property type="match status" value="1"/>
</dbReference>
<evidence type="ECO:0000256" key="2">
    <source>
        <dbReference type="ARBA" id="ARBA00023015"/>
    </source>
</evidence>
<feature type="region of interest" description="Disordered" evidence="6">
    <location>
        <begin position="256"/>
        <end position="302"/>
    </location>
</feature>
<feature type="compositionally biased region" description="Low complexity" evidence="6">
    <location>
        <begin position="114"/>
        <end position="129"/>
    </location>
</feature>
<accession>A0A409W0U0</accession>
<dbReference type="PROSITE" id="PS50888">
    <property type="entry name" value="BHLH"/>
    <property type="match status" value="1"/>
</dbReference>
<evidence type="ECO:0000313" key="8">
    <source>
        <dbReference type="EMBL" id="PPQ72134.1"/>
    </source>
</evidence>
<feature type="region of interest" description="Disordered" evidence="6">
    <location>
        <begin position="56"/>
        <end position="194"/>
    </location>
</feature>
<dbReference type="InterPro" id="IPR036638">
    <property type="entry name" value="HLH_DNA-bd_sf"/>
</dbReference>
<dbReference type="GO" id="GO:0046983">
    <property type="term" value="F:protein dimerization activity"/>
    <property type="evidence" value="ECO:0007669"/>
    <property type="project" value="InterPro"/>
</dbReference>
<evidence type="ECO:0000313" key="9">
    <source>
        <dbReference type="Proteomes" id="UP000284842"/>
    </source>
</evidence>
<dbReference type="SMART" id="SM00353">
    <property type="entry name" value="HLH"/>
    <property type="match status" value="1"/>
</dbReference>
<sequence>MPDDTNNQTPYHFYENNGSFGLNYNQPNIHNYPGMPHATQTRDPMVTDLHQSYPLPFLQQPHTYPTSGVFPASPPHANLSLSNSPRPPSPEMYEALSPPLSGSDTSGDGLHHYSTTSSGANSPSSSRGHSLVHRTSHRYNPTPSPTSSSSRHKRGRSQDSDDEDNMGVAYVENLANSRKEATRRQRIEAEQRRRDELRDGYAKLKDALPLTNQKSSKVSLLERATNHIIALERENKELQNRIAYLEQESQRLRALNEKISLSAEGTPAPDANRPPTPQDAAPRGPQASASGRSTPSASEGGH</sequence>
<reference evidence="8 9" key="1">
    <citation type="journal article" date="2018" name="Evol. Lett.">
        <title>Horizontal gene cluster transfer increased hallucinogenic mushroom diversity.</title>
        <authorList>
            <person name="Reynolds H.T."/>
            <person name="Vijayakumar V."/>
            <person name="Gluck-Thaler E."/>
            <person name="Korotkin H.B."/>
            <person name="Matheny P.B."/>
            <person name="Slot J.C."/>
        </authorList>
    </citation>
    <scope>NUCLEOTIDE SEQUENCE [LARGE SCALE GENOMIC DNA]</scope>
    <source>
        <strain evidence="8 9">2629</strain>
    </source>
</reference>
<dbReference type="GO" id="GO:0000981">
    <property type="term" value="F:DNA-binding transcription factor activity, RNA polymerase II-specific"/>
    <property type="evidence" value="ECO:0007669"/>
    <property type="project" value="TreeGrafter"/>
</dbReference>
<gene>
    <name evidence="8" type="ORF">CVT24_002405</name>
</gene>
<dbReference type="STRING" id="181874.A0A409W0U0"/>
<name>A0A409W0U0_9AGAR</name>
<dbReference type="Pfam" id="PF00010">
    <property type="entry name" value="HLH"/>
    <property type="match status" value="1"/>
</dbReference>
<dbReference type="InterPro" id="IPR011598">
    <property type="entry name" value="bHLH_dom"/>
</dbReference>
<organism evidence="8 9">
    <name type="scientific">Panaeolus cyanescens</name>
    <dbReference type="NCBI Taxonomy" id="181874"/>
    <lineage>
        <taxon>Eukaryota</taxon>
        <taxon>Fungi</taxon>
        <taxon>Dikarya</taxon>
        <taxon>Basidiomycota</taxon>
        <taxon>Agaricomycotina</taxon>
        <taxon>Agaricomycetes</taxon>
        <taxon>Agaricomycetidae</taxon>
        <taxon>Agaricales</taxon>
        <taxon>Agaricineae</taxon>
        <taxon>Galeropsidaceae</taxon>
        <taxon>Panaeolus</taxon>
    </lineage>
</organism>
<dbReference type="Proteomes" id="UP000284842">
    <property type="component" value="Unassembled WGS sequence"/>
</dbReference>
<evidence type="ECO:0000256" key="1">
    <source>
        <dbReference type="ARBA" id="ARBA00004123"/>
    </source>
</evidence>
<keyword evidence="4" id="KW-0804">Transcription</keyword>
<comment type="caution">
    <text evidence="8">The sequence shown here is derived from an EMBL/GenBank/DDBJ whole genome shotgun (WGS) entry which is preliminary data.</text>
</comment>
<proteinExistence type="predicted"/>
<dbReference type="EMBL" id="NHTK01005884">
    <property type="protein sequence ID" value="PPQ72134.1"/>
    <property type="molecule type" value="Genomic_DNA"/>
</dbReference>
<dbReference type="GO" id="GO:0000978">
    <property type="term" value="F:RNA polymerase II cis-regulatory region sequence-specific DNA binding"/>
    <property type="evidence" value="ECO:0007669"/>
    <property type="project" value="TreeGrafter"/>
</dbReference>
<feature type="domain" description="BHLH" evidence="7">
    <location>
        <begin position="181"/>
        <end position="231"/>
    </location>
</feature>
<evidence type="ECO:0000256" key="3">
    <source>
        <dbReference type="ARBA" id="ARBA00023125"/>
    </source>
</evidence>
<feature type="compositionally biased region" description="Polar residues" evidence="6">
    <location>
        <begin position="287"/>
        <end position="302"/>
    </location>
</feature>
<keyword evidence="2" id="KW-0805">Transcription regulation</keyword>
<keyword evidence="3" id="KW-0238">DNA-binding</keyword>
<keyword evidence="9" id="KW-1185">Reference proteome</keyword>
<dbReference type="AlphaFoldDB" id="A0A409W0U0"/>
<comment type="subcellular location">
    <subcellularLocation>
        <location evidence="1">Nucleus</location>
    </subcellularLocation>
</comment>
<dbReference type="SUPFAM" id="SSF47459">
    <property type="entry name" value="HLH, helix-loop-helix DNA-binding domain"/>
    <property type="match status" value="1"/>
</dbReference>
<dbReference type="PANTHER" id="PTHR15741:SF27">
    <property type="entry name" value="TRANSCRIPTION FACTOR AP-4"/>
    <property type="match status" value="1"/>
</dbReference>
<evidence type="ECO:0000256" key="6">
    <source>
        <dbReference type="SAM" id="MobiDB-lite"/>
    </source>
</evidence>
<feature type="compositionally biased region" description="Basic and acidic residues" evidence="6">
    <location>
        <begin position="177"/>
        <end position="194"/>
    </location>
</feature>
<dbReference type="InParanoid" id="A0A409W0U0"/>